<dbReference type="NCBIfam" id="NF009475">
    <property type="entry name" value="PRK12838.1"/>
    <property type="match status" value="1"/>
</dbReference>
<evidence type="ECO:0000259" key="10">
    <source>
        <dbReference type="SMART" id="SM01097"/>
    </source>
</evidence>
<dbReference type="GO" id="GO:0005524">
    <property type="term" value="F:ATP binding"/>
    <property type="evidence" value="ECO:0007669"/>
    <property type="project" value="UniProtKB-KW"/>
</dbReference>
<dbReference type="EC" id="6.3.5.5" evidence="3"/>
<evidence type="ECO:0000256" key="9">
    <source>
        <dbReference type="ARBA" id="ARBA00048816"/>
    </source>
</evidence>
<accession>A0A381PP81</accession>
<dbReference type="HAMAP" id="MF_01209">
    <property type="entry name" value="CPSase_S_chain"/>
    <property type="match status" value="1"/>
</dbReference>
<dbReference type="SUPFAM" id="SSF52317">
    <property type="entry name" value="Class I glutamine amidotransferase-like"/>
    <property type="match status" value="1"/>
</dbReference>
<feature type="domain" description="Carbamoyl-phosphate synthase small subunit N-terminal" evidence="10">
    <location>
        <begin position="9"/>
        <end position="140"/>
    </location>
</feature>
<keyword evidence="4" id="KW-0436">Ligase</keyword>
<dbReference type="GO" id="GO:0006207">
    <property type="term" value="P:'de novo' pyrimidine nucleobase biosynthetic process"/>
    <property type="evidence" value="ECO:0007669"/>
    <property type="project" value="InterPro"/>
</dbReference>
<gene>
    <name evidence="11" type="ORF">METZ01_LOCUS21686</name>
</gene>
<evidence type="ECO:0000256" key="2">
    <source>
        <dbReference type="ARBA" id="ARBA00007800"/>
    </source>
</evidence>
<dbReference type="PANTHER" id="PTHR43418:SF7">
    <property type="entry name" value="CARBAMOYL-PHOSPHATE SYNTHASE SMALL CHAIN"/>
    <property type="match status" value="1"/>
</dbReference>
<dbReference type="SUPFAM" id="SSF52021">
    <property type="entry name" value="Carbamoyl phosphate synthetase, small subunit N-terminal domain"/>
    <property type="match status" value="1"/>
</dbReference>
<proteinExistence type="inferred from homology"/>
<dbReference type="CDD" id="cd01744">
    <property type="entry name" value="GATase1_CPSase"/>
    <property type="match status" value="1"/>
</dbReference>
<dbReference type="PANTHER" id="PTHR43418">
    <property type="entry name" value="MULTIFUNCTIONAL TRYPTOPHAN BIOSYNTHESIS PROTEIN-RELATED"/>
    <property type="match status" value="1"/>
</dbReference>
<keyword evidence="6" id="KW-0067">ATP-binding</keyword>
<dbReference type="InterPro" id="IPR035686">
    <property type="entry name" value="CPSase_GATase1"/>
</dbReference>
<dbReference type="Gene3D" id="3.40.50.880">
    <property type="match status" value="1"/>
</dbReference>
<organism evidence="11">
    <name type="scientific">marine metagenome</name>
    <dbReference type="NCBI Taxonomy" id="408172"/>
    <lineage>
        <taxon>unclassified sequences</taxon>
        <taxon>metagenomes</taxon>
        <taxon>ecological metagenomes</taxon>
    </lineage>
</organism>
<dbReference type="Pfam" id="PF00988">
    <property type="entry name" value="CPSase_sm_chain"/>
    <property type="match status" value="1"/>
</dbReference>
<comment type="pathway">
    <text evidence="1">Amino-acid biosynthesis; L-arginine biosynthesis; carbamoyl phosphate from bicarbonate: step 1/1.</text>
</comment>
<evidence type="ECO:0000256" key="4">
    <source>
        <dbReference type="ARBA" id="ARBA00022598"/>
    </source>
</evidence>
<dbReference type="PRINTS" id="PR00096">
    <property type="entry name" value="GATASE"/>
</dbReference>
<dbReference type="AlphaFoldDB" id="A0A381PP81"/>
<dbReference type="GO" id="GO:0006541">
    <property type="term" value="P:glutamine metabolic process"/>
    <property type="evidence" value="ECO:0007669"/>
    <property type="project" value="InterPro"/>
</dbReference>
<sequence>MSKWIDQNPTGAIVLKDGSIFEGFGLGYVGQVTGEVCFNTAISGYQEIMTDPSYCSQIITFTFPHIGNVGVNRLDYECLSKPFISGIILGSGITSPSNWRSEKNLNRWLKENKIVAIAEVDTRAITNHIRVNGLIDGTIVNNPSGVKEFDKYLKESKKWGGIVGKDLAIKVSTKKKYVWKEPEVGIYKKKEIKKSSSHIVAIDYGIKKNILRCLSSRFNKITVVPCNYTYEEIKKLKPDGIFLSNGPGDPEATGSYAIKIIKEIIDQEIPTFGICLGHQILALALGGKTNKMHQGHHGANHPVKDMESGQVTITSMNHGFAVDYKSLPSNIIQTHLSLFDESNCGIKISNKPIFSVQHHPEASPGPNDSYYLFDKFLNLVEINKYA</sequence>
<dbReference type="GO" id="GO:0004088">
    <property type="term" value="F:carbamoyl-phosphate synthase (glutamine-hydrolyzing) activity"/>
    <property type="evidence" value="ECO:0007669"/>
    <property type="project" value="UniProtKB-EC"/>
</dbReference>
<protein>
    <recommendedName>
        <fullName evidence="3">carbamoyl-phosphate synthase (glutamine-hydrolyzing)</fullName>
        <ecNumber evidence="3">6.3.5.5</ecNumber>
    </recommendedName>
    <alternativeName>
        <fullName evidence="8">Arginine-specific carbamoyl phosphate synthetase, glutamine chain</fullName>
    </alternativeName>
</protein>
<comment type="catalytic activity">
    <reaction evidence="9">
        <text>hydrogencarbonate + L-glutamine + 2 ATP + H2O = carbamoyl phosphate + L-glutamate + 2 ADP + phosphate + 2 H(+)</text>
        <dbReference type="Rhea" id="RHEA:18633"/>
        <dbReference type="ChEBI" id="CHEBI:15377"/>
        <dbReference type="ChEBI" id="CHEBI:15378"/>
        <dbReference type="ChEBI" id="CHEBI:17544"/>
        <dbReference type="ChEBI" id="CHEBI:29985"/>
        <dbReference type="ChEBI" id="CHEBI:30616"/>
        <dbReference type="ChEBI" id="CHEBI:43474"/>
        <dbReference type="ChEBI" id="CHEBI:58228"/>
        <dbReference type="ChEBI" id="CHEBI:58359"/>
        <dbReference type="ChEBI" id="CHEBI:456216"/>
        <dbReference type="EC" id="6.3.5.5"/>
    </reaction>
</comment>
<dbReference type="InterPro" id="IPR050472">
    <property type="entry name" value="Anth_synth/Amidotransfase"/>
</dbReference>
<comment type="similarity">
    <text evidence="2">Belongs to the CarA family.</text>
</comment>
<dbReference type="Gene3D" id="3.50.30.20">
    <property type="entry name" value="Carbamoyl-phosphate synthase small subunit, N-terminal domain"/>
    <property type="match status" value="1"/>
</dbReference>
<reference evidence="11" key="1">
    <citation type="submission" date="2018-05" db="EMBL/GenBank/DDBJ databases">
        <authorList>
            <person name="Lanie J.A."/>
            <person name="Ng W.-L."/>
            <person name="Kazmierczak K.M."/>
            <person name="Andrzejewski T.M."/>
            <person name="Davidsen T.M."/>
            <person name="Wayne K.J."/>
            <person name="Tettelin H."/>
            <person name="Glass J.I."/>
            <person name="Rusch D."/>
            <person name="Podicherti R."/>
            <person name="Tsui H.-C.T."/>
            <person name="Winkler M.E."/>
        </authorList>
    </citation>
    <scope>NUCLEOTIDE SEQUENCE</scope>
</reference>
<dbReference type="PRINTS" id="PR00099">
    <property type="entry name" value="CPSGATASE"/>
</dbReference>
<evidence type="ECO:0000256" key="7">
    <source>
        <dbReference type="ARBA" id="ARBA00022962"/>
    </source>
</evidence>
<dbReference type="InterPro" id="IPR006274">
    <property type="entry name" value="CarbamoylP_synth_ssu"/>
</dbReference>
<name>A0A381PP81_9ZZZZ</name>
<keyword evidence="7" id="KW-0315">Glutamine amidotransferase</keyword>
<evidence type="ECO:0000256" key="6">
    <source>
        <dbReference type="ARBA" id="ARBA00022840"/>
    </source>
</evidence>
<dbReference type="InterPro" id="IPR036480">
    <property type="entry name" value="CarbP_synth_ssu_N_sf"/>
</dbReference>
<keyword evidence="5" id="KW-0547">Nucleotide-binding</keyword>
<dbReference type="InterPro" id="IPR029062">
    <property type="entry name" value="Class_I_gatase-like"/>
</dbReference>
<dbReference type="SMART" id="SM01097">
    <property type="entry name" value="CPSase_sm_chain"/>
    <property type="match status" value="1"/>
</dbReference>
<dbReference type="NCBIfam" id="TIGR01368">
    <property type="entry name" value="CPSaseIIsmall"/>
    <property type="match status" value="1"/>
</dbReference>
<evidence type="ECO:0000256" key="1">
    <source>
        <dbReference type="ARBA" id="ARBA00005077"/>
    </source>
</evidence>
<dbReference type="InterPro" id="IPR002474">
    <property type="entry name" value="CarbamoylP_synth_ssu_N"/>
</dbReference>
<evidence type="ECO:0000313" key="11">
    <source>
        <dbReference type="EMBL" id="SUZ68832.1"/>
    </source>
</evidence>
<evidence type="ECO:0000256" key="3">
    <source>
        <dbReference type="ARBA" id="ARBA00012738"/>
    </source>
</evidence>
<evidence type="ECO:0000256" key="5">
    <source>
        <dbReference type="ARBA" id="ARBA00022741"/>
    </source>
</evidence>
<dbReference type="PRINTS" id="PR00097">
    <property type="entry name" value="ANTSNTHASEII"/>
</dbReference>
<dbReference type="InterPro" id="IPR017926">
    <property type="entry name" value="GATASE"/>
</dbReference>
<dbReference type="Pfam" id="PF00117">
    <property type="entry name" value="GATase"/>
    <property type="match status" value="1"/>
</dbReference>
<dbReference type="PROSITE" id="PS51273">
    <property type="entry name" value="GATASE_TYPE_1"/>
    <property type="match status" value="1"/>
</dbReference>
<evidence type="ECO:0000256" key="8">
    <source>
        <dbReference type="ARBA" id="ARBA00044340"/>
    </source>
</evidence>
<dbReference type="EMBL" id="UINC01001045">
    <property type="protein sequence ID" value="SUZ68832.1"/>
    <property type="molecule type" value="Genomic_DNA"/>
</dbReference>